<name>A0A8S9HMX3_BRACR</name>
<gene>
    <name evidence="2" type="ORF">F2Q68_00015898</name>
</gene>
<accession>A0A8S9HMX3</accession>
<evidence type="ECO:0000313" key="2">
    <source>
        <dbReference type="EMBL" id="KAF2557732.1"/>
    </source>
</evidence>
<protein>
    <submittedName>
        <fullName evidence="2">Uncharacterized protein</fullName>
    </submittedName>
</protein>
<feature type="region of interest" description="Disordered" evidence="1">
    <location>
        <begin position="212"/>
        <end position="237"/>
    </location>
</feature>
<sequence>MVRRPYKTSACEVPRWLGHVLPLLCSPLALFRYLNECPCWRIPLSCCCPWRHSVVGTSPLGSLDPSVAFLLGGGLDAGLLRIIGVFPWRVVPLSIAGYCFSLVSGDRDRDLSHAPASVDSLAIGDSQPVFPGDEGFQHGHEMGSRFHPAERPGLKNLAWLGIFVLRWQGTLCPRSFWYYFRGGVEDEDLARSLSSEQVPLWRTLSETMQSGRYRSLGGPSRDSGSASSVSIAIRQTS</sequence>
<proteinExistence type="predicted"/>
<comment type="caution">
    <text evidence="2">The sequence shown here is derived from an EMBL/GenBank/DDBJ whole genome shotgun (WGS) entry which is preliminary data.</text>
</comment>
<dbReference type="Proteomes" id="UP000712281">
    <property type="component" value="Unassembled WGS sequence"/>
</dbReference>
<evidence type="ECO:0000313" key="3">
    <source>
        <dbReference type="Proteomes" id="UP000712281"/>
    </source>
</evidence>
<evidence type="ECO:0000256" key="1">
    <source>
        <dbReference type="SAM" id="MobiDB-lite"/>
    </source>
</evidence>
<feature type="compositionally biased region" description="Polar residues" evidence="1">
    <location>
        <begin position="222"/>
        <end position="237"/>
    </location>
</feature>
<dbReference type="AlphaFoldDB" id="A0A8S9HMX3"/>
<reference evidence="2" key="1">
    <citation type="submission" date="2019-12" db="EMBL/GenBank/DDBJ databases">
        <title>Genome sequencing and annotation of Brassica cretica.</title>
        <authorList>
            <person name="Studholme D.J."/>
            <person name="Sarris P.F."/>
        </authorList>
    </citation>
    <scope>NUCLEOTIDE SEQUENCE</scope>
    <source>
        <strain evidence="2">PFS-001/15</strain>
        <tissue evidence="2">Leaf</tissue>
    </source>
</reference>
<dbReference type="EMBL" id="QGKW02001940">
    <property type="protein sequence ID" value="KAF2557732.1"/>
    <property type="molecule type" value="Genomic_DNA"/>
</dbReference>
<organism evidence="2 3">
    <name type="scientific">Brassica cretica</name>
    <name type="common">Mustard</name>
    <dbReference type="NCBI Taxonomy" id="69181"/>
    <lineage>
        <taxon>Eukaryota</taxon>
        <taxon>Viridiplantae</taxon>
        <taxon>Streptophyta</taxon>
        <taxon>Embryophyta</taxon>
        <taxon>Tracheophyta</taxon>
        <taxon>Spermatophyta</taxon>
        <taxon>Magnoliopsida</taxon>
        <taxon>eudicotyledons</taxon>
        <taxon>Gunneridae</taxon>
        <taxon>Pentapetalae</taxon>
        <taxon>rosids</taxon>
        <taxon>malvids</taxon>
        <taxon>Brassicales</taxon>
        <taxon>Brassicaceae</taxon>
        <taxon>Brassiceae</taxon>
        <taxon>Brassica</taxon>
    </lineage>
</organism>